<dbReference type="RefSeq" id="WP_025532145.1">
    <property type="nucleotide sequence ID" value="NZ_QTJW01000033.1"/>
</dbReference>
<keyword evidence="2" id="KW-0812">Transmembrane</keyword>
<feature type="transmembrane region" description="Helical" evidence="2">
    <location>
        <begin position="299"/>
        <end position="319"/>
    </location>
</feature>
<dbReference type="GO" id="GO:0008514">
    <property type="term" value="F:organic anion transmembrane transporter activity"/>
    <property type="evidence" value="ECO:0007669"/>
    <property type="project" value="InterPro"/>
</dbReference>
<proteinExistence type="inferred from homology"/>
<feature type="transmembrane region" description="Helical" evidence="2">
    <location>
        <begin position="109"/>
        <end position="131"/>
    </location>
</feature>
<sequence>MEKKVKFNVCGLPAKYFVVFFIVVMASVYLGFMPTVKIYSNDAGSYVATSFIMTIAFLMAAGGLFFWLGNAIPIVNNYLGGACLLPLLGASFLNYIGLVPQELVNGTKVLMSGGFQDAYIAMLLVGSILVMDRKILLGATARYLPAILGSQVFALAFCMIAGVVTGYGAADALFLIGAPCMSGGSGGAMTTLPALYSNLSGTDMTPLAGQFLCYASIANVLAVVLAAVGGALSQKVKGLNGNGDILMKVDAKVTTEAEKRPGTSADYAALGSGIFMSFCLYLLGNIMGQVPGLSVIPGLAWTIILGIIIKCSGILPAKFEDNCVYSMNFALKALLPMLIAGIGINSLKFSTLAEFFTIGAFVVILLGVLGAFLGAMLFGRLAGLWPFESGVTAGLCCCNIGGSGDLAVLSAANRMNLLAFASISTRIGGALMVIWIGLLYPLFH</sequence>
<dbReference type="GO" id="GO:0015293">
    <property type="term" value="F:symporter activity"/>
    <property type="evidence" value="ECO:0007669"/>
    <property type="project" value="UniProtKB-UniRule"/>
</dbReference>
<feature type="transmembrane region" description="Helical" evidence="2">
    <location>
        <begin position="417"/>
        <end position="443"/>
    </location>
</feature>
<feature type="transmembrane region" description="Helical" evidence="2">
    <location>
        <begin position="325"/>
        <end position="344"/>
    </location>
</feature>
<comment type="similarity">
    <text evidence="1">Belongs to the 2-hydroxycarboxylate transporter (2-HCT) (TC 2.A.24) family.</text>
</comment>
<dbReference type="InterPro" id="IPR004679">
    <property type="entry name" value="2-OHcarboxylate_transport"/>
</dbReference>
<feature type="transmembrane region" description="Helical" evidence="2">
    <location>
        <begin position="356"/>
        <end position="378"/>
    </location>
</feature>
<evidence type="ECO:0000313" key="4">
    <source>
        <dbReference type="Proteomes" id="UP000261023"/>
    </source>
</evidence>
<keyword evidence="1 2" id="KW-0472">Membrane</keyword>
<dbReference type="OrthoDB" id="8584824at2"/>
<evidence type="ECO:0000256" key="1">
    <source>
        <dbReference type="PIRNR" id="PIRNR005348"/>
    </source>
</evidence>
<dbReference type="AlphaFoldDB" id="A0A3E3DC72"/>
<keyword evidence="2" id="KW-1133">Transmembrane helix</keyword>
<name>A0A3E3DC72_9FIRM</name>
<feature type="transmembrane region" description="Helical" evidence="2">
    <location>
        <begin position="211"/>
        <end position="232"/>
    </location>
</feature>
<protein>
    <submittedName>
        <fullName evidence="3">Damage-inducible protein CinA</fullName>
    </submittedName>
</protein>
<evidence type="ECO:0000256" key="2">
    <source>
        <dbReference type="SAM" id="Phobius"/>
    </source>
</evidence>
<dbReference type="EMBL" id="QTJW01000033">
    <property type="protein sequence ID" value="RGD66847.1"/>
    <property type="molecule type" value="Genomic_DNA"/>
</dbReference>
<dbReference type="Proteomes" id="UP000261023">
    <property type="component" value="Unassembled WGS sequence"/>
</dbReference>
<gene>
    <name evidence="3" type="ORF">DWX31_30180</name>
</gene>
<dbReference type="GO" id="GO:0005886">
    <property type="term" value="C:plasma membrane"/>
    <property type="evidence" value="ECO:0007669"/>
    <property type="project" value="UniProtKB-UniRule"/>
</dbReference>
<feature type="transmembrane region" description="Helical" evidence="2">
    <location>
        <begin position="75"/>
        <end position="97"/>
    </location>
</feature>
<feature type="transmembrane region" description="Helical" evidence="2">
    <location>
        <begin position="143"/>
        <end position="167"/>
    </location>
</feature>
<feature type="transmembrane region" description="Helical" evidence="2">
    <location>
        <begin position="44"/>
        <end position="68"/>
    </location>
</feature>
<dbReference type="PIRSF" id="PIRSF005348">
    <property type="entry name" value="YxkH"/>
    <property type="match status" value="1"/>
</dbReference>
<reference evidence="3 4" key="1">
    <citation type="submission" date="2018-08" db="EMBL/GenBank/DDBJ databases">
        <title>A genome reference for cultivated species of the human gut microbiota.</title>
        <authorList>
            <person name="Zou Y."/>
            <person name="Xue W."/>
            <person name="Luo G."/>
        </authorList>
    </citation>
    <scope>NUCLEOTIDE SEQUENCE [LARGE SCALE GENOMIC DNA]</scope>
    <source>
        <strain evidence="3 4">AF19-13AC</strain>
    </source>
</reference>
<dbReference type="Pfam" id="PF03390">
    <property type="entry name" value="2HCT"/>
    <property type="match status" value="1"/>
</dbReference>
<comment type="caution">
    <text evidence="3">The sequence shown here is derived from an EMBL/GenBank/DDBJ whole genome shotgun (WGS) entry which is preliminary data.</text>
</comment>
<feature type="transmembrane region" description="Helical" evidence="2">
    <location>
        <begin position="173"/>
        <end position="199"/>
    </location>
</feature>
<evidence type="ECO:0000313" key="3">
    <source>
        <dbReference type="EMBL" id="RGD66847.1"/>
    </source>
</evidence>
<dbReference type="PANTHER" id="PTHR40033">
    <property type="entry name" value="NA(+)-MALATE SYMPORTER"/>
    <property type="match status" value="1"/>
</dbReference>
<keyword evidence="1" id="KW-0769">Symport</keyword>
<keyword evidence="1" id="KW-0813">Transport</keyword>
<feature type="transmembrane region" description="Helical" evidence="2">
    <location>
        <begin position="267"/>
        <end position="287"/>
    </location>
</feature>
<accession>A0A3E3DC72</accession>
<dbReference type="PANTHER" id="PTHR40033:SF1">
    <property type="entry name" value="CITRATE-SODIUM SYMPORTER"/>
    <property type="match status" value="1"/>
</dbReference>
<feature type="transmembrane region" description="Helical" evidence="2">
    <location>
        <begin position="12"/>
        <end position="32"/>
    </location>
</feature>
<organism evidence="3 4">
    <name type="scientific">Hungatella hathewayi</name>
    <dbReference type="NCBI Taxonomy" id="154046"/>
    <lineage>
        <taxon>Bacteria</taxon>
        <taxon>Bacillati</taxon>
        <taxon>Bacillota</taxon>
        <taxon>Clostridia</taxon>
        <taxon>Lachnospirales</taxon>
        <taxon>Lachnospiraceae</taxon>
        <taxon>Hungatella</taxon>
    </lineage>
</organism>